<keyword evidence="3" id="KW-1185">Reference proteome</keyword>
<dbReference type="InterPro" id="IPR013715">
    <property type="entry name" value="DUF1746"/>
</dbReference>
<proteinExistence type="predicted"/>
<dbReference type="OrthoDB" id="3980810at2759"/>
<dbReference type="Pfam" id="PF08508">
    <property type="entry name" value="DUF1746"/>
    <property type="match status" value="1"/>
</dbReference>
<feature type="domain" description="DUF1746" evidence="1">
    <location>
        <begin position="11"/>
        <end position="54"/>
    </location>
</feature>
<reference evidence="2" key="1">
    <citation type="journal article" date="2021" name="Open Biol.">
        <title>Shared evolutionary footprints suggest mitochondrial oxidative damage underlies multiple complex I losses in fungi.</title>
        <authorList>
            <person name="Schikora-Tamarit M.A."/>
            <person name="Marcet-Houben M."/>
            <person name="Nosek J."/>
            <person name="Gabaldon T."/>
        </authorList>
    </citation>
    <scope>NUCLEOTIDE SEQUENCE</scope>
    <source>
        <strain evidence="2">CBS6341</strain>
    </source>
</reference>
<dbReference type="AlphaFoldDB" id="A0A9P8TH27"/>
<evidence type="ECO:0000259" key="1">
    <source>
        <dbReference type="Pfam" id="PF08508"/>
    </source>
</evidence>
<name>A0A9P8TH27_9ASCO</name>
<evidence type="ECO:0000313" key="3">
    <source>
        <dbReference type="Proteomes" id="UP000769528"/>
    </source>
</evidence>
<dbReference type="EMBL" id="JAEUBF010000443">
    <property type="protein sequence ID" value="KAH3678529.1"/>
    <property type="molecule type" value="Genomic_DNA"/>
</dbReference>
<dbReference type="Proteomes" id="UP000769528">
    <property type="component" value="Unassembled WGS sequence"/>
</dbReference>
<organism evidence="2 3">
    <name type="scientific">Wickerhamomyces mucosus</name>
    <dbReference type="NCBI Taxonomy" id="1378264"/>
    <lineage>
        <taxon>Eukaryota</taxon>
        <taxon>Fungi</taxon>
        <taxon>Dikarya</taxon>
        <taxon>Ascomycota</taxon>
        <taxon>Saccharomycotina</taxon>
        <taxon>Saccharomycetes</taxon>
        <taxon>Phaffomycetales</taxon>
        <taxon>Wickerhamomycetaceae</taxon>
        <taxon>Wickerhamomyces</taxon>
    </lineage>
</organism>
<accession>A0A9P8TH27</accession>
<reference evidence="2" key="2">
    <citation type="submission" date="2021-01" db="EMBL/GenBank/DDBJ databases">
        <authorList>
            <person name="Schikora-Tamarit M.A."/>
        </authorList>
    </citation>
    <scope>NUCLEOTIDE SEQUENCE</scope>
    <source>
        <strain evidence="2">CBS6341</strain>
    </source>
</reference>
<protein>
    <recommendedName>
        <fullName evidence="1">DUF1746 domain-containing protein</fullName>
    </recommendedName>
</protein>
<comment type="caution">
    <text evidence="2">The sequence shown here is derived from an EMBL/GenBank/DDBJ whole genome shotgun (WGS) entry which is preliminary data.</text>
</comment>
<evidence type="ECO:0000313" key="2">
    <source>
        <dbReference type="EMBL" id="KAH3678529.1"/>
    </source>
</evidence>
<sequence length="143" mass="16140">MVISSHILKQELPIANDDGFIYGHHTLQIIGEQQLNNKISLIGYDLILFYLQLIVYAIQYSSKREKSTSKAEFLNINDDGYQGETLAIRIPLINVINIPLVSIEELKSEQELNDESNGTRFNSQIDTLLNGDTIPYGSIDNNL</sequence>
<gene>
    <name evidence="2" type="ORF">WICMUC_001546</name>
</gene>